<comment type="caution">
    <text evidence="12">The sequence shown here is derived from an EMBL/GenBank/DDBJ whole genome shotgun (WGS) entry which is preliminary data.</text>
</comment>
<keyword evidence="6 10" id="KW-1133">Transmembrane helix</keyword>
<feature type="compositionally biased region" description="Low complexity" evidence="9">
    <location>
        <begin position="177"/>
        <end position="189"/>
    </location>
</feature>
<dbReference type="PANTHER" id="PTHR35011">
    <property type="entry name" value="2,3-DIKETO-L-GULONATE TRAP TRANSPORTER SMALL PERMEASE PROTEIN YIAM"/>
    <property type="match status" value="1"/>
</dbReference>
<feature type="transmembrane region" description="Helical" evidence="10">
    <location>
        <begin position="128"/>
        <end position="145"/>
    </location>
</feature>
<name>A0ABQ6IJZ2_9MICO</name>
<dbReference type="InterPro" id="IPR007387">
    <property type="entry name" value="TRAP_DctQ"/>
</dbReference>
<keyword evidence="3" id="KW-1003">Cell membrane</keyword>
<evidence type="ECO:0000256" key="1">
    <source>
        <dbReference type="ARBA" id="ARBA00004429"/>
    </source>
</evidence>
<feature type="transmembrane region" description="Helical" evidence="10">
    <location>
        <begin position="12"/>
        <end position="32"/>
    </location>
</feature>
<dbReference type="Proteomes" id="UP001157126">
    <property type="component" value="Unassembled WGS sequence"/>
</dbReference>
<dbReference type="Pfam" id="PF04290">
    <property type="entry name" value="DctQ"/>
    <property type="match status" value="1"/>
</dbReference>
<evidence type="ECO:0000256" key="7">
    <source>
        <dbReference type="ARBA" id="ARBA00023136"/>
    </source>
</evidence>
<organism evidence="12 13">
    <name type="scientific">Mobilicoccus caccae</name>
    <dbReference type="NCBI Taxonomy" id="1859295"/>
    <lineage>
        <taxon>Bacteria</taxon>
        <taxon>Bacillati</taxon>
        <taxon>Actinomycetota</taxon>
        <taxon>Actinomycetes</taxon>
        <taxon>Micrococcales</taxon>
        <taxon>Dermatophilaceae</taxon>
        <taxon>Mobilicoccus</taxon>
    </lineage>
</organism>
<evidence type="ECO:0000256" key="6">
    <source>
        <dbReference type="ARBA" id="ARBA00022989"/>
    </source>
</evidence>
<feature type="region of interest" description="Disordered" evidence="9">
    <location>
        <begin position="171"/>
        <end position="196"/>
    </location>
</feature>
<comment type="subcellular location">
    <subcellularLocation>
        <location evidence="1">Cell inner membrane</location>
        <topology evidence="1">Multi-pass membrane protein</topology>
    </subcellularLocation>
</comment>
<accession>A0ABQ6IJZ2</accession>
<keyword evidence="5 10" id="KW-0812">Transmembrane</keyword>
<feature type="transmembrane region" description="Helical" evidence="10">
    <location>
        <begin position="86"/>
        <end position="108"/>
    </location>
</feature>
<reference evidence="13" key="1">
    <citation type="journal article" date="2019" name="Int. J. Syst. Evol. Microbiol.">
        <title>The Global Catalogue of Microorganisms (GCM) 10K type strain sequencing project: providing services to taxonomists for standard genome sequencing and annotation.</title>
        <authorList>
            <consortium name="The Broad Institute Genomics Platform"/>
            <consortium name="The Broad Institute Genome Sequencing Center for Infectious Disease"/>
            <person name="Wu L."/>
            <person name="Ma J."/>
        </authorList>
    </citation>
    <scope>NUCLEOTIDE SEQUENCE [LARGE SCALE GENOMIC DNA]</scope>
    <source>
        <strain evidence="13">NBRC 113072</strain>
    </source>
</reference>
<dbReference type="InterPro" id="IPR055348">
    <property type="entry name" value="DctQ"/>
</dbReference>
<gene>
    <name evidence="12" type="ORF">GCM10025883_02100</name>
</gene>
<comment type="similarity">
    <text evidence="8">Belongs to the TRAP transporter small permease family.</text>
</comment>
<feature type="domain" description="Tripartite ATP-independent periplasmic transporters DctQ component" evidence="11">
    <location>
        <begin position="23"/>
        <end position="152"/>
    </location>
</feature>
<evidence type="ECO:0000256" key="5">
    <source>
        <dbReference type="ARBA" id="ARBA00022692"/>
    </source>
</evidence>
<evidence type="ECO:0000256" key="8">
    <source>
        <dbReference type="ARBA" id="ARBA00038436"/>
    </source>
</evidence>
<keyword evidence="7 10" id="KW-0472">Membrane</keyword>
<evidence type="ECO:0000256" key="4">
    <source>
        <dbReference type="ARBA" id="ARBA00022519"/>
    </source>
</evidence>
<keyword evidence="4" id="KW-0997">Cell inner membrane</keyword>
<evidence type="ECO:0000256" key="2">
    <source>
        <dbReference type="ARBA" id="ARBA00022448"/>
    </source>
</evidence>
<evidence type="ECO:0000256" key="9">
    <source>
        <dbReference type="SAM" id="MobiDB-lite"/>
    </source>
</evidence>
<evidence type="ECO:0000313" key="13">
    <source>
        <dbReference type="Proteomes" id="UP001157126"/>
    </source>
</evidence>
<sequence length="196" mass="21087">MNALRRMLDRLLAGTCVVLFSVLVLVVVWQVITRQVLQSPAAWTDEVSRYLFVWVGLFATALVFSERGHLAVDIVARMLPTAGRRVLGALVQVAVIAFALLLLVYGGIRAAGGAWDQQLQSLPFTLGQMYIVLPITGVLIAFYAIGDLLSILSGAVDPFPEETDPAVEVHLDPDEQAATGAGATAAPRTTTDENRN</sequence>
<feature type="transmembrane region" description="Helical" evidence="10">
    <location>
        <begin position="47"/>
        <end position="65"/>
    </location>
</feature>
<evidence type="ECO:0000313" key="12">
    <source>
        <dbReference type="EMBL" id="GMA38165.1"/>
    </source>
</evidence>
<evidence type="ECO:0000256" key="3">
    <source>
        <dbReference type="ARBA" id="ARBA00022475"/>
    </source>
</evidence>
<evidence type="ECO:0000259" key="11">
    <source>
        <dbReference type="Pfam" id="PF04290"/>
    </source>
</evidence>
<evidence type="ECO:0000256" key="10">
    <source>
        <dbReference type="SAM" id="Phobius"/>
    </source>
</evidence>
<keyword evidence="13" id="KW-1185">Reference proteome</keyword>
<proteinExistence type="inferred from homology"/>
<dbReference type="EMBL" id="BSUO01000001">
    <property type="protein sequence ID" value="GMA38165.1"/>
    <property type="molecule type" value="Genomic_DNA"/>
</dbReference>
<protein>
    <submittedName>
        <fullName evidence="12">C4-dicarboxylate ABC transporter permease</fullName>
    </submittedName>
</protein>
<dbReference type="PANTHER" id="PTHR35011:SF2">
    <property type="entry name" value="2,3-DIKETO-L-GULONATE TRAP TRANSPORTER SMALL PERMEASE PROTEIN YIAM"/>
    <property type="match status" value="1"/>
</dbReference>
<keyword evidence="2" id="KW-0813">Transport</keyword>